<feature type="compositionally biased region" description="Basic residues" evidence="1">
    <location>
        <begin position="315"/>
        <end position="331"/>
    </location>
</feature>
<dbReference type="SUPFAM" id="SSF48403">
    <property type="entry name" value="Ankyrin repeat"/>
    <property type="match status" value="1"/>
</dbReference>
<accession>A0ABM0K7N7</accession>
<feature type="compositionally biased region" description="Basic and acidic residues" evidence="1">
    <location>
        <begin position="283"/>
        <end position="293"/>
    </location>
</feature>
<evidence type="ECO:0000313" key="2">
    <source>
        <dbReference type="Proteomes" id="UP000694888"/>
    </source>
</evidence>
<feature type="compositionally biased region" description="Basic and acidic residues" evidence="1">
    <location>
        <begin position="338"/>
        <end position="348"/>
    </location>
</feature>
<gene>
    <name evidence="3" type="primary">LOC101845809</name>
</gene>
<sequence length="682" mass="76153">MTVASFPQGRMEKDDSIQTHEEGGREGREKKKDREDGRREREKDAVPDLVKSVDGANERKERNKRRHRRKKLFMEPSEEEDGYSKVPTVTIEGATPSPRPPSRLPDENNNREDGNEDNDNDDDSDDDEDFAEEEQTEEGEEEEKEMTIEEKRDMYLAVQSGDIDLLEDCLDQPNSDVTMTWFRENLLMTAIREGHSEMAEFLLDNGVDHTYSTSVVGLRESSKGKCLDRYEISCRQMAYDREMFHIVELIDLLQNQLFPFVRPLERTPRFRRPKPPTPSDSDSGSRSEGEGQGHDSSGTGSQSDTEGSGSEGKSLRTRNRKKRRGKRKKKVSGGGREGVGDRADECDLNKTGGTGSMFGEGTEVDSGHHSLGSSKLRIAMVREHERLTEKEENLPSSESAPSPRRPTSESEKGDKSLVDQSEKSETTGSHIRDEGYGSISQKSPTPCPSPEMKPLWTPVEPSNRFRSTKSALAVRNVNLVNLRVNNIQPSDFTKLSPSMSQCRPLRWRKISTIGSYANESKNWHVKNEAKEDDVCVEISQISLAPPTTSSTLSGLQRQAPMGNTGSKSPALYGTSSELKTSFVRTEKSTESNPTMSNNIASYMRPTKSTITKQRLTPNFVKSYGGLEFTHVIDSRNTGQAAKVKTSAPATKPSRVHGFGLAVPHITPSSVIQRRNNPLSFRS</sequence>
<feature type="compositionally biased region" description="Basic and acidic residues" evidence="1">
    <location>
        <begin position="380"/>
        <end position="393"/>
    </location>
</feature>
<name>A0ABM0K7N7_APLCA</name>
<feature type="compositionally biased region" description="Basic and acidic residues" evidence="1">
    <location>
        <begin position="10"/>
        <end position="46"/>
    </location>
</feature>
<feature type="compositionally biased region" description="Acidic residues" evidence="1">
    <location>
        <begin position="114"/>
        <end position="144"/>
    </location>
</feature>
<organism evidence="2 3">
    <name type="scientific">Aplysia californica</name>
    <name type="common">California sea hare</name>
    <dbReference type="NCBI Taxonomy" id="6500"/>
    <lineage>
        <taxon>Eukaryota</taxon>
        <taxon>Metazoa</taxon>
        <taxon>Spiralia</taxon>
        <taxon>Lophotrochozoa</taxon>
        <taxon>Mollusca</taxon>
        <taxon>Gastropoda</taxon>
        <taxon>Heterobranchia</taxon>
        <taxon>Euthyneura</taxon>
        <taxon>Tectipleura</taxon>
        <taxon>Aplysiida</taxon>
        <taxon>Aplysioidea</taxon>
        <taxon>Aplysiidae</taxon>
        <taxon>Aplysia</taxon>
    </lineage>
</organism>
<feature type="compositionally biased region" description="Basic residues" evidence="1">
    <location>
        <begin position="62"/>
        <end position="71"/>
    </location>
</feature>
<feature type="region of interest" description="Disordered" evidence="1">
    <location>
        <begin position="546"/>
        <end position="573"/>
    </location>
</feature>
<protein>
    <submittedName>
        <fullName evidence="3">Uncharacterized protein LOC101845809</fullName>
    </submittedName>
</protein>
<dbReference type="RefSeq" id="XP_005110721.2">
    <property type="nucleotide sequence ID" value="XM_005110664.3"/>
</dbReference>
<proteinExistence type="predicted"/>
<evidence type="ECO:0000256" key="1">
    <source>
        <dbReference type="SAM" id="MobiDB-lite"/>
    </source>
</evidence>
<feature type="region of interest" description="Disordered" evidence="1">
    <location>
        <begin position="267"/>
        <end position="463"/>
    </location>
</feature>
<dbReference type="InterPro" id="IPR036770">
    <property type="entry name" value="Ankyrin_rpt-contain_sf"/>
</dbReference>
<evidence type="ECO:0000313" key="3">
    <source>
        <dbReference type="RefSeq" id="XP_005110721.2"/>
    </source>
</evidence>
<keyword evidence="2" id="KW-1185">Reference proteome</keyword>
<reference evidence="3" key="1">
    <citation type="submission" date="2025-08" db="UniProtKB">
        <authorList>
            <consortium name="RefSeq"/>
        </authorList>
    </citation>
    <scope>IDENTIFICATION</scope>
</reference>
<feature type="region of interest" description="Disordered" evidence="1">
    <location>
        <begin position="1"/>
        <end position="148"/>
    </location>
</feature>
<feature type="compositionally biased region" description="Polar residues" evidence="1">
    <location>
        <begin position="294"/>
        <end position="308"/>
    </location>
</feature>
<dbReference type="GeneID" id="101845809"/>
<feature type="compositionally biased region" description="Polar residues" evidence="1">
    <location>
        <begin position="561"/>
        <end position="573"/>
    </location>
</feature>
<dbReference type="Proteomes" id="UP000694888">
    <property type="component" value="Unplaced"/>
</dbReference>
<dbReference type="Gene3D" id="1.25.40.20">
    <property type="entry name" value="Ankyrin repeat-containing domain"/>
    <property type="match status" value="1"/>
</dbReference>
<feature type="compositionally biased region" description="Basic and acidic residues" evidence="1">
    <location>
        <begin position="406"/>
        <end position="435"/>
    </location>
</feature>
<feature type="compositionally biased region" description="Basic and acidic residues" evidence="1">
    <location>
        <begin position="104"/>
        <end position="113"/>
    </location>
</feature>